<comment type="catalytic activity">
    <reaction evidence="6">
        <text>uracil + FMNH2 + NADH + O2 = (Z)-3-ureidoacrylate + FMN + NAD(+) + H2O + H(+)</text>
        <dbReference type="Rhea" id="RHEA:31587"/>
        <dbReference type="ChEBI" id="CHEBI:15377"/>
        <dbReference type="ChEBI" id="CHEBI:15378"/>
        <dbReference type="ChEBI" id="CHEBI:15379"/>
        <dbReference type="ChEBI" id="CHEBI:17568"/>
        <dbReference type="ChEBI" id="CHEBI:57540"/>
        <dbReference type="ChEBI" id="CHEBI:57618"/>
        <dbReference type="ChEBI" id="CHEBI:57945"/>
        <dbReference type="ChEBI" id="CHEBI:58210"/>
        <dbReference type="ChEBI" id="CHEBI:59891"/>
        <dbReference type="EC" id="1.14.99.46"/>
    </reaction>
</comment>
<dbReference type="SUPFAM" id="SSF51679">
    <property type="entry name" value="Bacterial luciferase-like"/>
    <property type="match status" value="1"/>
</dbReference>
<protein>
    <recommendedName>
        <fullName evidence="6">Pyrimidine monooxygenase RutA</fullName>
        <ecNumber evidence="6">1.14.99.46</ecNumber>
    </recommendedName>
</protein>
<feature type="domain" description="Luciferase-like" evidence="7">
    <location>
        <begin position="1"/>
        <end position="320"/>
    </location>
</feature>
<feature type="binding site" evidence="6">
    <location>
        <position position="115"/>
    </location>
    <ligand>
        <name>FMN</name>
        <dbReference type="ChEBI" id="CHEBI:58210"/>
    </ligand>
</feature>
<proteinExistence type="inferred from homology"/>
<dbReference type="InterPro" id="IPR050172">
    <property type="entry name" value="SsuD_RutA_monooxygenase"/>
</dbReference>
<dbReference type="Gene3D" id="3.20.20.30">
    <property type="entry name" value="Luciferase-like domain"/>
    <property type="match status" value="1"/>
</dbReference>
<keyword evidence="4 6" id="KW-0560">Oxidoreductase</keyword>
<evidence type="ECO:0000256" key="2">
    <source>
        <dbReference type="ARBA" id="ARBA00022643"/>
    </source>
</evidence>
<evidence type="ECO:0000256" key="4">
    <source>
        <dbReference type="ARBA" id="ARBA00023002"/>
    </source>
</evidence>
<evidence type="ECO:0000256" key="5">
    <source>
        <dbReference type="ARBA" id="ARBA00023033"/>
    </source>
</evidence>
<dbReference type="InterPro" id="IPR019914">
    <property type="entry name" value="Pyrimidine_monooxygenase_RutA"/>
</dbReference>
<dbReference type="NCBIfam" id="TIGR03612">
    <property type="entry name" value="RutA"/>
    <property type="match status" value="1"/>
</dbReference>
<feature type="binding site" evidence="6">
    <location>
        <begin position="140"/>
        <end position="141"/>
    </location>
    <ligand>
        <name>FMN</name>
        <dbReference type="ChEBI" id="CHEBI:58210"/>
    </ligand>
</feature>
<dbReference type="RefSeq" id="WP_247259036.1">
    <property type="nucleotide sequence ID" value="NZ_JALJQZ010000001.1"/>
</dbReference>
<dbReference type="Proteomes" id="UP001595697">
    <property type="component" value="Unassembled WGS sequence"/>
</dbReference>
<dbReference type="InterPro" id="IPR011251">
    <property type="entry name" value="Luciferase-like_dom"/>
</dbReference>
<comment type="similarity">
    <text evidence="6">Belongs to the NtaA/SnaA/DszA monooxygenase family. RutA subfamily.</text>
</comment>
<dbReference type="GO" id="GO:0052614">
    <property type="term" value="F:uracil oxygenase activity"/>
    <property type="evidence" value="ECO:0007669"/>
    <property type="project" value="UniProtKB-EC"/>
</dbReference>
<evidence type="ECO:0000313" key="8">
    <source>
        <dbReference type="EMBL" id="MFC3969099.1"/>
    </source>
</evidence>
<keyword evidence="9" id="KW-1185">Reference proteome</keyword>
<dbReference type="EC" id="1.14.99.46" evidence="6"/>
<accession>A0ABV8EBQ2</accession>
<organism evidence="8 9">
    <name type="scientific">Rhizobium lemnae</name>
    <dbReference type="NCBI Taxonomy" id="1214924"/>
    <lineage>
        <taxon>Bacteria</taxon>
        <taxon>Pseudomonadati</taxon>
        <taxon>Pseudomonadota</taxon>
        <taxon>Alphaproteobacteria</taxon>
        <taxon>Hyphomicrobiales</taxon>
        <taxon>Rhizobiaceae</taxon>
        <taxon>Rhizobium/Agrobacterium group</taxon>
        <taxon>Rhizobium</taxon>
    </lineage>
</organism>
<dbReference type="HAMAP" id="MF_01699">
    <property type="entry name" value="RutA"/>
    <property type="match status" value="1"/>
</dbReference>
<comment type="catalytic activity">
    <reaction evidence="6">
        <text>thymine + FMNH2 + NADH + O2 = (Z)-2-methylureidoacrylate + FMN + NAD(+) + H2O + H(+)</text>
        <dbReference type="Rhea" id="RHEA:31599"/>
        <dbReference type="ChEBI" id="CHEBI:15377"/>
        <dbReference type="ChEBI" id="CHEBI:15378"/>
        <dbReference type="ChEBI" id="CHEBI:15379"/>
        <dbReference type="ChEBI" id="CHEBI:17821"/>
        <dbReference type="ChEBI" id="CHEBI:57540"/>
        <dbReference type="ChEBI" id="CHEBI:57618"/>
        <dbReference type="ChEBI" id="CHEBI:57945"/>
        <dbReference type="ChEBI" id="CHEBI:58210"/>
        <dbReference type="ChEBI" id="CHEBI:143783"/>
        <dbReference type="EC" id="1.14.99.46"/>
    </reaction>
</comment>
<evidence type="ECO:0000256" key="1">
    <source>
        <dbReference type="ARBA" id="ARBA00022630"/>
    </source>
</evidence>
<dbReference type="PANTHER" id="PTHR42847">
    <property type="entry name" value="ALKANESULFONATE MONOOXYGENASE"/>
    <property type="match status" value="1"/>
</dbReference>
<comment type="function">
    <text evidence="6">Catalyzes the pyrimidine ring opening between N-3 and C-4 by an unusual flavin hydroperoxide-catalyzed mechanism, adding oxygen atoms in the process to yield ureidoacrylate peracid, that immediately reacts with FMN forming ureidoacrylate and FMN-N(5)-oxide. The FMN-N(5)-oxide reacts spontaneously with NADH to produce FMN. Requires the flavin reductase RutF to regenerate FMN in vivo.</text>
</comment>
<feature type="binding site" evidence="6">
    <location>
        <position position="124"/>
    </location>
    <ligand>
        <name>FMN</name>
        <dbReference type="ChEBI" id="CHEBI:58210"/>
    </ligand>
</feature>
<dbReference type="EMBL" id="JBHSBD010000052">
    <property type="protein sequence ID" value="MFC3969099.1"/>
    <property type="molecule type" value="Genomic_DNA"/>
</dbReference>
<dbReference type="Pfam" id="PF00296">
    <property type="entry name" value="Bac_luciferase"/>
    <property type="match status" value="1"/>
</dbReference>
<keyword evidence="2 6" id="KW-0288">FMN</keyword>
<dbReference type="PANTHER" id="PTHR42847:SF4">
    <property type="entry name" value="ALKANESULFONATE MONOOXYGENASE-RELATED"/>
    <property type="match status" value="1"/>
</dbReference>
<evidence type="ECO:0000259" key="7">
    <source>
        <dbReference type="Pfam" id="PF00296"/>
    </source>
</evidence>
<keyword evidence="3 6" id="KW-0521">NADP</keyword>
<keyword evidence="1 6" id="KW-0285">Flavoprotein</keyword>
<evidence type="ECO:0000256" key="3">
    <source>
        <dbReference type="ARBA" id="ARBA00022857"/>
    </source>
</evidence>
<feature type="binding site" evidence="6">
    <location>
        <position position="190"/>
    </location>
    <ligand>
        <name>FMN</name>
        <dbReference type="ChEBI" id="CHEBI:58210"/>
    </ligand>
</feature>
<sequence>MEIGVFIPIGNNGWLLSENAPQYKPSFELNKEITLRAEKYGFDFALSMIKLRGFGGKTEFWDYNLESFTLMAGLAAVTSRIKLFGTAATLIMPPAIVARMATTIDSISGGRFGVNLVTGWQRPEYSQMGLWPGDDYFSDRYEYLSEYTTVLKDLLTTGQSDLKGKYFQMDDCRMKPVPQGDVKLICAGSSNSGMAFSAQFADYSFCFGVGVNTPKAFAPTNERLLAATEKTGREVRSFVLTMVIAEETTDAAFAKWEHYKAGADEEAIKWLGLQSAADTKSGSDTNVRHMSNPVSAVNINMGTLIGSYAEVAAMLDEMSEVPGTGGVMLTFDDFLEGIEKFGRFVQPLMKSRVHIQPMLEAAE</sequence>
<feature type="binding site" evidence="6">
    <location>
        <begin position="49"/>
        <end position="50"/>
    </location>
    <ligand>
        <name>FMN</name>
        <dbReference type="ChEBI" id="CHEBI:58210"/>
    </ligand>
</feature>
<evidence type="ECO:0000256" key="6">
    <source>
        <dbReference type="HAMAP-Rule" id="MF_01699"/>
    </source>
</evidence>
<evidence type="ECO:0000313" key="9">
    <source>
        <dbReference type="Proteomes" id="UP001595697"/>
    </source>
</evidence>
<comment type="caution">
    <text evidence="8">The sequence shown here is derived from an EMBL/GenBank/DDBJ whole genome shotgun (WGS) entry which is preliminary data.</text>
</comment>
<gene>
    <name evidence="6 8" type="primary">rutA</name>
    <name evidence="8" type="ORF">ACFOVS_13335</name>
</gene>
<keyword evidence="5 6" id="KW-0503">Monooxygenase</keyword>
<dbReference type="InterPro" id="IPR036661">
    <property type="entry name" value="Luciferase-like_sf"/>
</dbReference>
<dbReference type="CDD" id="cd01094">
    <property type="entry name" value="Alkanesulfonate_monoxygenase"/>
    <property type="match status" value="1"/>
</dbReference>
<name>A0ABV8EBQ2_9HYPH</name>
<reference evidence="9" key="1">
    <citation type="journal article" date="2019" name="Int. J. Syst. Evol. Microbiol.">
        <title>The Global Catalogue of Microorganisms (GCM) 10K type strain sequencing project: providing services to taxonomists for standard genome sequencing and annotation.</title>
        <authorList>
            <consortium name="The Broad Institute Genomics Platform"/>
            <consortium name="The Broad Institute Genome Sequencing Center for Infectious Disease"/>
            <person name="Wu L."/>
            <person name="Ma J."/>
        </authorList>
    </citation>
    <scope>NUCLEOTIDE SEQUENCE [LARGE SCALE GENOMIC DNA]</scope>
    <source>
        <strain evidence="9">TBRC 5781</strain>
    </source>
</reference>